<dbReference type="RefSeq" id="WP_135078387.1">
    <property type="nucleotide sequence ID" value="NZ_CP038267.1"/>
</dbReference>
<dbReference type="EMBL" id="CP038267">
    <property type="protein sequence ID" value="QBR93202.1"/>
    <property type="molecule type" value="Genomic_DNA"/>
</dbReference>
<name>A0A4V1BE31_9ACTN</name>
<evidence type="ECO:0000313" key="2">
    <source>
        <dbReference type="EMBL" id="QBR93202.1"/>
    </source>
</evidence>
<keyword evidence="3" id="KW-1185">Reference proteome</keyword>
<dbReference type="Pfam" id="PF12680">
    <property type="entry name" value="SnoaL_2"/>
    <property type="match status" value="1"/>
</dbReference>
<accession>A0A4V1BE31</accession>
<reference evidence="2 3" key="1">
    <citation type="submission" date="2019-03" db="EMBL/GenBank/DDBJ databases">
        <title>Three New Species of Nocardioides, Nocardioides euryhalodurans sp. nov., Nocardioides seonyuensis sp. nov. and Nocardioides eburneoflavus sp. nov., Iolated from Soil.</title>
        <authorList>
            <person name="Roh S.G."/>
            <person name="Lee C."/>
            <person name="Kim M.-K."/>
            <person name="Kim S.B."/>
        </authorList>
    </citation>
    <scope>NUCLEOTIDE SEQUENCE [LARGE SCALE GENOMIC DNA]</scope>
    <source>
        <strain evidence="2 3">MMS17-SY117</strain>
    </source>
</reference>
<dbReference type="GO" id="GO:0016853">
    <property type="term" value="F:isomerase activity"/>
    <property type="evidence" value="ECO:0007669"/>
    <property type="project" value="UniProtKB-KW"/>
</dbReference>
<gene>
    <name evidence="2" type="ORF">EXE57_13710</name>
</gene>
<dbReference type="Proteomes" id="UP000294894">
    <property type="component" value="Chromosome"/>
</dbReference>
<evidence type="ECO:0000313" key="3">
    <source>
        <dbReference type="Proteomes" id="UP000294894"/>
    </source>
</evidence>
<sequence>MSDTTTQAPTSPGLQAVQRYVAFWNTADPDEQIRLAAETFTDHVRSHVPVGVLRGSEELIGFRNRFAQHAPDYSFRARVEPDAHHTRARLQWELLTGGTTFATGTDVLELDGAGRIASITGFLDQAPEGFDPDAPHD</sequence>
<protein>
    <submittedName>
        <fullName evidence="2">Isomerase</fullName>
    </submittedName>
</protein>
<keyword evidence="2" id="KW-0413">Isomerase</keyword>
<dbReference type="AlphaFoldDB" id="A0A4V1BE31"/>
<feature type="domain" description="SnoaL-like" evidence="1">
    <location>
        <begin position="17"/>
        <end position="118"/>
    </location>
</feature>
<dbReference type="SUPFAM" id="SSF54427">
    <property type="entry name" value="NTF2-like"/>
    <property type="match status" value="1"/>
</dbReference>
<proteinExistence type="predicted"/>
<dbReference type="Gene3D" id="3.10.450.50">
    <property type="match status" value="1"/>
</dbReference>
<dbReference type="InterPro" id="IPR037401">
    <property type="entry name" value="SnoaL-like"/>
</dbReference>
<organism evidence="2 3">
    <name type="scientific">Nocardioides euryhalodurans</name>
    <dbReference type="NCBI Taxonomy" id="2518370"/>
    <lineage>
        <taxon>Bacteria</taxon>
        <taxon>Bacillati</taxon>
        <taxon>Actinomycetota</taxon>
        <taxon>Actinomycetes</taxon>
        <taxon>Propionibacteriales</taxon>
        <taxon>Nocardioidaceae</taxon>
        <taxon>Nocardioides</taxon>
    </lineage>
</organism>
<dbReference type="InterPro" id="IPR032710">
    <property type="entry name" value="NTF2-like_dom_sf"/>
</dbReference>
<evidence type="ECO:0000259" key="1">
    <source>
        <dbReference type="Pfam" id="PF12680"/>
    </source>
</evidence>
<dbReference type="OrthoDB" id="9808719at2"/>
<dbReference type="KEGG" id="noy:EXE57_13710"/>